<proteinExistence type="predicted"/>
<accession>A0ABW6SP77</accession>
<dbReference type="EMBL" id="JBIASD010000005">
    <property type="protein sequence ID" value="MFF3666002.1"/>
    <property type="molecule type" value="Genomic_DNA"/>
</dbReference>
<dbReference type="RefSeq" id="WP_387410286.1">
    <property type="nucleotide sequence ID" value="NZ_JBIASD010000005.1"/>
</dbReference>
<reference evidence="1 2" key="1">
    <citation type="submission" date="2024-10" db="EMBL/GenBank/DDBJ databases">
        <title>The Natural Products Discovery Center: Release of the First 8490 Sequenced Strains for Exploring Actinobacteria Biosynthetic Diversity.</title>
        <authorList>
            <person name="Kalkreuter E."/>
            <person name="Kautsar S.A."/>
            <person name="Yang D."/>
            <person name="Bader C.D."/>
            <person name="Teijaro C.N."/>
            <person name="Fluegel L."/>
            <person name="Davis C.M."/>
            <person name="Simpson J.R."/>
            <person name="Lauterbach L."/>
            <person name="Steele A.D."/>
            <person name="Gui C."/>
            <person name="Meng S."/>
            <person name="Li G."/>
            <person name="Viehrig K."/>
            <person name="Ye F."/>
            <person name="Su P."/>
            <person name="Kiefer A.F."/>
            <person name="Nichols A."/>
            <person name="Cepeda A.J."/>
            <person name="Yan W."/>
            <person name="Fan B."/>
            <person name="Jiang Y."/>
            <person name="Adhikari A."/>
            <person name="Zheng C.-J."/>
            <person name="Schuster L."/>
            <person name="Cowan T.M."/>
            <person name="Smanski M.J."/>
            <person name="Chevrette M.G."/>
            <person name="De Carvalho L.P.S."/>
            <person name="Shen B."/>
        </authorList>
    </citation>
    <scope>NUCLEOTIDE SEQUENCE [LARGE SCALE GENOMIC DNA]</scope>
    <source>
        <strain evidence="1 2">NPDC002173</strain>
    </source>
</reference>
<gene>
    <name evidence="1" type="ORF">ACFYXI_10450</name>
</gene>
<organism evidence="1 2">
    <name type="scientific">Microtetraspora malaysiensis</name>
    <dbReference type="NCBI Taxonomy" id="161358"/>
    <lineage>
        <taxon>Bacteria</taxon>
        <taxon>Bacillati</taxon>
        <taxon>Actinomycetota</taxon>
        <taxon>Actinomycetes</taxon>
        <taxon>Streptosporangiales</taxon>
        <taxon>Streptosporangiaceae</taxon>
        <taxon>Microtetraspora</taxon>
    </lineage>
</organism>
<name>A0ABW6SP77_9ACTN</name>
<evidence type="ECO:0000313" key="1">
    <source>
        <dbReference type="EMBL" id="MFF3666002.1"/>
    </source>
</evidence>
<sequence>MNHDLIRAWKDEDHREGLGGIAHPAGDIDLTSATGGEGQTTSFPCLVALSLLLRCFPGQPQANQL</sequence>
<dbReference type="InterPro" id="IPR027635">
    <property type="entry name" value="Lantibiotic2_lead_pep_dom"/>
</dbReference>
<dbReference type="Proteomes" id="UP001602013">
    <property type="component" value="Unassembled WGS sequence"/>
</dbReference>
<protein>
    <submittedName>
        <fullName evidence="1">Mersacidin/lichenicidin family type 2 lantibiotic</fullName>
    </submittedName>
</protein>
<dbReference type="NCBIfam" id="TIGR03898">
    <property type="entry name" value="lanti_MRSA_kill"/>
    <property type="match status" value="1"/>
</dbReference>
<comment type="caution">
    <text evidence="1">The sequence shown here is derived from an EMBL/GenBank/DDBJ whole genome shotgun (WGS) entry which is preliminary data.</text>
</comment>
<evidence type="ECO:0000313" key="2">
    <source>
        <dbReference type="Proteomes" id="UP001602013"/>
    </source>
</evidence>
<keyword evidence="2" id="KW-1185">Reference proteome</keyword>